<gene>
    <name evidence="2" type="ORF">CRG98_033339</name>
</gene>
<evidence type="ECO:0000313" key="3">
    <source>
        <dbReference type="Proteomes" id="UP000233551"/>
    </source>
</evidence>
<reference evidence="2 3" key="1">
    <citation type="submission" date="2017-11" db="EMBL/GenBank/DDBJ databases">
        <title>De-novo sequencing of pomegranate (Punica granatum L.) genome.</title>
        <authorList>
            <person name="Akparov Z."/>
            <person name="Amiraslanov A."/>
            <person name="Hajiyeva S."/>
            <person name="Abbasov M."/>
            <person name="Kaur K."/>
            <person name="Hamwieh A."/>
            <person name="Solovyev V."/>
            <person name="Salamov A."/>
            <person name="Braich B."/>
            <person name="Kosarev P."/>
            <person name="Mahmoud A."/>
            <person name="Hajiyev E."/>
            <person name="Babayeva S."/>
            <person name="Izzatullayeva V."/>
            <person name="Mammadov A."/>
            <person name="Mammadov A."/>
            <person name="Sharifova S."/>
            <person name="Ojaghi J."/>
            <person name="Eynullazada K."/>
            <person name="Bayramov B."/>
            <person name="Abdulazimova A."/>
            <person name="Shahmuradov I."/>
        </authorList>
    </citation>
    <scope>NUCLEOTIDE SEQUENCE [LARGE SCALE GENOMIC DNA]</scope>
    <source>
        <strain evidence="3">cv. AG2017</strain>
        <tissue evidence="2">Leaf</tissue>
    </source>
</reference>
<keyword evidence="3" id="KW-1185">Reference proteome</keyword>
<dbReference type="EMBL" id="PGOL01002655">
    <property type="protein sequence ID" value="PKI46269.1"/>
    <property type="molecule type" value="Genomic_DNA"/>
</dbReference>
<evidence type="ECO:0000313" key="2">
    <source>
        <dbReference type="EMBL" id="PKI46269.1"/>
    </source>
</evidence>
<evidence type="ECO:0000256" key="1">
    <source>
        <dbReference type="SAM" id="MobiDB-lite"/>
    </source>
</evidence>
<accession>A0A2I0IQJ3</accession>
<feature type="compositionally biased region" description="Basic and acidic residues" evidence="1">
    <location>
        <begin position="182"/>
        <end position="198"/>
    </location>
</feature>
<name>A0A2I0IQJ3_PUNGR</name>
<dbReference type="Proteomes" id="UP000233551">
    <property type="component" value="Unassembled WGS sequence"/>
</dbReference>
<dbReference type="AlphaFoldDB" id="A0A2I0IQJ3"/>
<sequence length="217" mass="23736">MARATYEILWHTQLIPKSETRIINIQTKGGGQRGTHISVSYSSLQVRAPDDEPLGSLRTSRCCVVPPSCFLELPKLATAATSSSTPCRLHATAGALPSPFHINIHRAATLLCYPSFKILELFCRRIERFSKVHVVPLDIGSGEGMIEGPAGHRVPPPAVDPPIGVVVRLRRSPPPNWGGRELPYRELTPRLGSPDRSKPIGGPNWGVDSRRGRPRPP</sequence>
<proteinExistence type="predicted"/>
<comment type="caution">
    <text evidence="2">The sequence shown here is derived from an EMBL/GenBank/DDBJ whole genome shotgun (WGS) entry which is preliminary data.</text>
</comment>
<organism evidence="2 3">
    <name type="scientific">Punica granatum</name>
    <name type="common">Pomegranate</name>
    <dbReference type="NCBI Taxonomy" id="22663"/>
    <lineage>
        <taxon>Eukaryota</taxon>
        <taxon>Viridiplantae</taxon>
        <taxon>Streptophyta</taxon>
        <taxon>Embryophyta</taxon>
        <taxon>Tracheophyta</taxon>
        <taxon>Spermatophyta</taxon>
        <taxon>Magnoliopsida</taxon>
        <taxon>eudicotyledons</taxon>
        <taxon>Gunneridae</taxon>
        <taxon>Pentapetalae</taxon>
        <taxon>rosids</taxon>
        <taxon>malvids</taxon>
        <taxon>Myrtales</taxon>
        <taxon>Lythraceae</taxon>
        <taxon>Punica</taxon>
    </lineage>
</organism>
<protein>
    <submittedName>
        <fullName evidence="2">Uncharacterized protein</fullName>
    </submittedName>
</protein>
<feature type="region of interest" description="Disordered" evidence="1">
    <location>
        <begin position="174"/>
        <end position="217"/>
    </location>
</feature>